<gene>
    <name evidence="1" type="ORF">METZ01_LOCUS477582</name>
</gene>
<reference evidence="1" key="1">
    <citation type="submission" date="2018-05" db="EMBL/GenBank/DDBJ databases">
        <authorList>
            <person name="Lanie J.A."/>
            <person name="Ng W.-L."/>
            <person name="Kazmierczak K.M."/>
            <person name="Andrzejewski T.M."/>
            <person name="Davidsen T.M."/>
            <person name="Wayne K.J."/>
            <person name="Tettelin H."/>
            <person name="Glass J.I."/>
            <person name="Rusch D."/>
            <person name="Podicherti R."/>
            <person name="Tsui H.-C.T."/>
            <person name="Winkler M.E."/>
        </authorList>
    </citation>
    <scope>NUCLEOTIDE SEQUENCE</scope>
</reference>
<protein>
    <recommendedName>
        <fullName evidence="2">Prolyl 4-hydroxylase alpha subunit Fe(2+) 2OG dioxygenase domain-containing protein</fullName>
    </recommendedName>
</protein>
<dbReference type="Gene3D" id="2.60.120.620">
    <property type="entry name" value="q2cbj1_9rhob like domain"/>
    <property type="match status" value="1"/>
</dbReference>
<evidence type="ECO:0008006" key="2">
    <source>
        <dbReference type="Google" id="ProtNLM"/>
    </source>
</evidence>
<evidence type="ECO:0000313" key="1">
    <source>
        <dbReference type="EMBL" id="SVE24728.1"/>
    </source>
</evidence>
<dbReference type="EMBL" id="UINC01204137">
    <property type="protein sequence ID" value="SVE24728.1"/>
    <property type="molecule type" value="Genomic_DNA"/>
</dbReference>
<name>A0A383BZB1_9ZZZZ</name>
<sequence length="165" mass="18724">MFVHTNVYPNAESMKPILTNIIQEQGDQQNHETNVKANMTTWDMYKNEHFKLIIEFAIETLKKEIDPYPTGETYCTDSWGAIYKTGENTDPHAHWPALWSFVYFVDACPKCSPLVFPGAGRAINPNTGLIIIFPGDVSHYVPKQECKHNRVVISGNITIKLAQAR</sequence>
<dbReference type="AlphaFoldDB" id="A0A383BZB1"/>
<proteinExistence type="predicted"/>
<accession>A0A383BZB1</accession>
<organism evidence="1">
    <name type="scientific">marine metagenome</name>
    <dbReference type="NCBI Taxonomy" id="408172"/>
    <lineage>
        <taxon>unclassified sequences</taxon>
        <taxon>metagenomes</taxon>
        <taxon>ecological metagenomes</taxon>
    </lineage>
</organism>